<organism evidence="2 3">
    <name type="scientific">Erwinia aeris</name>
    <dbReference type="NCBI Taxonomy" id="3239803"/>
    <lineage>
        <taxon>Bacteria</taxon>
        <taxon>Pseudomonadati</taxon>
        <taxon>Pseudomonadota</taxon>
        <taxon>Gammaproteobacteria</taxon>
        <taxon>Enterobacterales</taxon>
        <taxon>Erwiniaceae</taxon>
        <taxon>Erwinia</taxon>
    </lineage>
</organism>
<reference evidence="2 3" key="1">
    <citation type="submission" date="2024-07" db="EMBL/GenBank/DDBJ databases">
        <authorList>
            <person name="Hebao G."/>
        </authorList>
    </citation>
    <scope>NUCLEOTIDE SEQUENCE [LARGE SCALE GENOMIC DNA]</scope>
    <source>
        <strain evidence="2 3">ACCC 02193</strain>
    </source>
</reference>
<name>A0ABV4EE04_9GAMM</name>
<keyword evidence="1" id="KW-0472">Membrane</keyword>
<gene>
    <name evidence="2" type="ORF">AB6T85_22470</name>
</gene>
<evidence type="ECO:0000256" key="1">
    <source>
        <dbReference type="SAM" id="Phobius"/>
    </source>
</evidence>
<evidence type="ECO:0000313" key="2">
    <source>
        <dbReference type="EMBL" id="MEY8773172.1"/>
    </source>
</evidence>
<dbReference type="Proteomes" id="UP001565243">
    <property type="component" value="Unassembled WGS sequence"/>
</dbReference>
<proteinExistence type="predicted"/>
<keyword evidence="1" id="KW-1133">Transmembrane helix</keyword>
<dbReference type="EMBL" id="JBGFFX010000019">
    <property type="protein sequence ID" value="MEY8773172.1"/>
    <property type="molecule type" value="Genomic_DNA"/>
</dbReference>
<keyword evidence="1" id="KW-0812">Transmembrane</keyword>
<dbReference type="RefSeq" id="WP_369896794.1">
    <property type="nucleotide sequence ID" value="NZ_JBGFFX010000019.1"/>
</dbReference>
<feature type="transmembrane region" description="Helical" evidence="1">
    <location>
        <begin position="36"/>
        <end position="68"/>
    </location>
</feature>
<protein>
    <submittedName>
        <fullName evidence="2">Uncharacterized protein</fullName>
    </submittedName>
</protein>
<comment type="caution">
    <text evidence="2">The sequence shown here is derived from an EMBL/GenBank/DDBJ whole genome shotgun (WGS) entry which is preliminary data.</text>
</comment>
<evidence type="ECO:0000313" key="3">
    <source>
        <dbReference type="Proteomes" id="UP001565243"/>
    </source>
</evidence>
<accession>A0ABV4EE04</accession>
<keyword evidence="3" id="KW-1185">Reference proteome</keyword>
<sequence length="78" mass="8653">MTEIIAAWQALITAWQHADGLSGMLIWLFSSAGIRALWLCIMSLMMAVVMAAACLSGLTELAADVSAWRRSRQLRKMR</sequence>